<accession>A0A6A4K4X3</accession>
<feature type="compositionally biased region" description="Polar residues" evidence="1">
    <location>
        <begin position="13"/>
        <end position="22"/>
    </location>
</feature>
<evidence type="ECO:0000313" key="2">
    <source>
        <dbReference type="EMBL" id="KAF6210255.1"/>
    </source>
</evidence>
<organism evidence="2 3">
    <name type="scientific">Apolygus lucorum</name>
    <name type="common">Small green plant bug</name>
    <name type="synonym">Lygocoris lucorum</name>
    <dbReference type="NCBI Taxonomy" id="248454"/>
    <lineage>
        <taxon>Eukaryota</taxon>
        <taxon>Metazoa</taxon>
        <taxon>Ecdysozoa</taxon>
        <taxon>Arthropoda</taxon>
        <taxon>Hexapoda</taxon>
        <taxon>Insecta</taxon>
        <taxon>Pterygota</taxon>
        <taxon>Neoptera</taxon>
        <taxon>Paraneoptera</taxon>
        <taxon>Hemiptera</taxon>
        <taxon>Heteroptera</taxon>
        <taxon>Panheteroptera</taxon>
        <taxon>Cimicomorpha</taxon>
        <taxon>Miridae</taxon>
        <taxon>Mirini</taxon>
        <taxon>Apolygus</taxon>
    </lineage>
</organism>
<feature type="region of interest" description="Disordered" evidence="1">
    <location>
        <begin position="1"/>
        <end position="26"/>
    </location>
</feature>
<dbReference type="AlphaFoldDB" id="A0A6A4K4X3"/>
<name>A0A6A4K4X3_APOLU</name>
<dbReference type="Proteomes" id="UP000466442">
    <property type="component" value="Linkage Group LG5"/>
</dbReference>
<comment type="caution">
    <text evidence="2">The sequence shown here is derived from an EMBL/GenBank/DDBJ whole genome shotgun (WGS) entry which is preliminary data.</text>
</comment>
<evidence type="ECO:0000313" key="3">
    <source>
        <dbReference type="Proteomes" id="UP000466442"/>
    </source>
</evidence>
<feature type="region of interest" description="Disordered" evidence="1">
    <location>
        <begin position="84"/>
        <end position="109"/>
    </location>
</feature>
<sequence>MPVQYSPGKEGEPNSSSKQTTCEAEKREKELEKLCLHDIELWFSSPVKKLIHLKQPRADAGAVLAWEGGGAELQLEADNLRGREASHKQMPVQYSPGKAGEPNSRSKQMACEAERREKELEKLCLHNVELWFSSPVKKLIHLKQPRADAGAVLTGEGGGAELPLEADGLRGREASRD</sequence>
<feature type="region of interest" description="Disordered" evidence="1">
    <location>
        <begin position="153"/>
        <end position="177"/>
    </location>
</feature>
<dbReference type="EMBL" id="WIXP02000005">
    <property type="protein sequence ID" value="KAF6210255.1"/>
    <property type="molecule type" value="Genomic_DNA"/>
</dbReference>
<feature type="compositionally biased region" description="Basic and acidic residues" evidence="1">
    <location>
        <begin position="167"/>
        <end position="177"/>
    </location>
</feature>
<gene>
    <name evidence="2" type="ORF">GE061_013359</name>
</gene>
<proteinExistence type="predicted"/>
<protein>
    <submittedName>
        <fullName evidence="2">Uncharacterized protein</fullName>
    </submittedName>
</protein>
<reference evidence="2" key="1">
    <citation type="journal article" date="2021" name="Mol. Ecol. Resour.">
        <title>Apolygus lucorum genome provides insights into omnivorousness and mesophyll feeding.</title>
        <authorList>
            <person name="Liu Y."/>
            <person name="Liu H."/>
            <person name="Wang H."/>
            <person name="Huang T."/>
            <person name="Liu B."/>
            <person name="Yang B."/>
            <person name="Yin L."/>
            <person name="Li B."/>
            <person name="Zhang Y."/>
            <person name="Zhang S."/>
            <person name="Jiang F."/>
            <person name="Zhang X."/>
            <person name="Ren Y."/>
            <person name="Wang B."/>
            <person name="Wang S."/>
            <person name="Lu Y."/>
            <person name="Wu K."/>
            <person name="Fan W."/>
            <person name="Wang G."/>
        </authorList>
    </citation>
    <scope>NUCLEOTIDE SEQUENCE</scope>
    <source>
        <strain evidence="2">12Hb</strain>
    </source>
</reference>
<keyword evidence="3" id="KW-1185">Reference proteome</keyword>
<evidence type="ECO:0000256" key="1">
    <source>
        <dbReference type="SAM" id="MobiDB-lite"/>
    </source>
</evidence>